<comment type="caution">
    <text evidence="2">The sequence shown here is derived from an EMBL/GenBank/DDBJ whole genome shotgun (WGS) entry which is preliminary data.</text>
</comment>
<dbReference type="Proteomes" id="UP000886595">
    <property type="component" value="Unassembled WGS sequence"/>
</dbReference>
<accession>A0A8X7V2R7</accession>
<gene>
    <name evidence="2" type="ORF">Bca52824_035453</name>
</gene>
<proteinExistence type="predicted"/>
<dbReference type="EMBL" id="JAAMPC010000008">
    <property type="protein sequence ID" value="KAG2298981.1"/>
    <property type="molecule type" value="Genomic_DNA"/>
</dbReference>
<organism evidence="2 3">
    <name type="scientific">Brassica carinata</name>
    <name type="common">Ethiopian mustard</name>
    <name type="synonym">Abyssinian cabbage</name>
    <dbReference type="NCBI Taxonomy" id="52824"/>
    <lineage>
        <taxon>Eukaryota</taxon>
        <taxon>Viridiplantae</taxon>
        <taxon>Streptophyta</taxon>
        <taxon>Embryophyta</taxon>
        <taxon>Tracheophyta</taxon>
        <taxon>Spermatophyta</taxon>
        <taxon>Magnoliopsida</taxon>
        <taxon>eudicotyledons</taxon>
        <taxon>Gunneridae</taxon>
        <taxon>Pentapetalae</taxon>
        <taxon>rosids</taxon>
        <taxon>malvids</taxon>
        <taxon>Brassicales</taxon>
        <taxon>Brassicaceae</taxon>
        <taxon>Brassiceae</taxon>
        <taxon>Brassica</taxon>
    </lineage>
</organism>
<sequence>MKWNFRQKNHRRRRESQQRRNESAPPPTSPVSHAIPSSTSAWMSTVKMRWLDLLVVLCSFREAAVIRKLR</sequence>
<name>A0A8X7V2R7_BRACI</name>
<reference evidence="2 3" key="1">
    <citation type="submission" date="2020-02" db="EMBL/GenBank/DDBJ databases">
        <authorList>
            <person name="Ma Q."/>
            <person name="Huang Y."/>
            <person name="Song X."/>
            <person name="Pei D."/>
        </authorList>
    </citation>
    <scope>NUCLEOTIDE SEQUENCE [LARGE SCALE GENOMIC DNA]</scope>
    <source>
        <strain evidence="2">Sxm20200214</strain>
        <tissue evidence="2">Leaf</tissue>
    </source>
</reference>
<keyword evidence="3" id="KW-1185">Reference proteome</keyword>
<evidence type="ECO:0000313" key="3">
    <source>
        <dbReference type="Proteomes" id="UP000886595"/>
    </source>
</evidence>
<dbReference type="AlphaFoldDB" id="A0A8X7V2R7"/>
<feature type="compositionally biased region" description="Basic residues" evidence="1">
    <location>
        <begin position="1"/>
        <end position="14"/>
    </location>
</feature>
<protein>
    <submittedName>
        <fullName evidence="2">Uncharacterized protein</fullName>
    </submittedName>
</protein>
<evidence type="ECO:0000256" key="1">
    <source>
        <dbReference type="SAM" id="MobiDB-lite"/>
    </source>
</evidence>
<feature type="region of interest" description="Disordered" evidence="1">
    <location>
        <begin position="1"/>
        <end position="36"/>
    </location>
</feature>
<evidence type="ECO:0000313" key="2">
    <source>
        <dbReference type="EMBL" id="KAG2298981.1"/>
    </source>
</evidence>